<sequence>MIMPAILDLQLTYRLSPALAKLLLLLLENKFVTARMVETEHRLSTDAKIAFHRLRRRLDGLSVEIQSQRSLGYWLDEATKEIVKKAAQIGEHGPATVVVETV</sequence>
<reference evidence="1" key="1">
    <citation type="submission" date="2020-04" db="EMBL/GenBank/DDBJ databases">
        <authorList>
            <person name="Chiriac C."/>
            <person name="Salcher M."/>
            <person name="Ghai R."/>
            <person name="Kavagutti S V."/>
        </authorList>
    </citation>
    <scope>NUCLEOTIDE SEQUENCE</scope>
</reference>
<gene>
    <name evidence="1" type="ORF">UFOVP55_36</name>
</gene>
<dbReference type="EMBL" id="LR796185">
    <property type="protein sequence ID" value="CAB4124880.1"/>
    <property type="molecule type" value="Genomic_DNA"/>
</dbReference>
<accession>A0A6J5KXD5</accession>
<organism evidence="1">
    <name type="scientific">uncultured Caudovirales phage</name>
    <dbReference type="NCBI Taxonomy" id="2100421"/>
    <lineage>
        <taxon>Viruses</taxon>
        <taxon>Duplodnaviria</taxon>
        <taxon>Heunggongvirae</taxon>
        <taxon>Uroviricota</taxon>
        <taxon>Caudoviricetes</taxon>
        <taxon>Peduoviridae</taxon>
        <taxon>Maltschvirus</taxon>
        <taxon>Maltschvirus maltsch</taxon>
    </lineage>
</organism>
<proteinExistence type="predicted"/>
<protein>
    <submittedName>
        <fullName evidence="1">Uncharacterized protein</fullName>
    </submittedName>
</protein>
<evidence type="ECO:0000313" key="1">
    <source>
        <dbReference type="EMBL" id="CAB4124880.1"/>
    </source>
</evidence>
<name>A0A6J5KXD5_9CAUD</name>